<keyword evidence="2" id="KW-1185">Reference proteome</keyword>
<organismHost>
    <name type="scientific">Chlorella</name>
    <dbReference type="NCBI Taxonomy" id="3071"/>
</organismHost>
<dbReference type="SUPFAM" id="SSF53756">
    <property type="entry name" value="UDP-Glycosyltransferase/glycogen phosphorylase"/>
    <property type="match status" value="1"/>
</dbReference>
<dbReference type="InterPro" id="IPR038577">
    <property type="entry name" value="GT10-like_C_sf"/>
</dbReference>
<dbReference type="EMBL" id="DQ491002">
    <property type="protein sequence ID" value="ABT14558.1"/>
    <property type="molecule type" value="Genomic_DNA"/>
</dbReference>
<dbReference type="SUPFAM" id="SSF53448">
    <property type="entry name" value="Nucleotide-diphospho-sugar transferases"/>
    <property type="match status" value="1"/>
</dbReference>
<dbReference type="InterPro" id="IPR029044">
    <property type="entry name" value="Nucleotide-diphossugar_trans"/>
</dbReference>
<dbReference type="Proteomes" id="UP000202419">
    <property type="component" value="Segment"/>
</dbReference>
<dbReference type="Gene3D" id="3.90.550.10">
    <property type="entry name" value="Spore Coat Polysaccharide Biosynthesis Protein SpsA, Chain A"/>
    <property type="match status" value="1"/>
</dbReference>
<proteinExistence type="predicted"/>
<dbReference type="RefSeq" id="YP_001497355.1">
    <property type="nucleotide sequence ID" value="NC_009898.1"/>
</dbReference>
<reference evidence="1 2" key="1">
    <citation type="journal article" date="2007" name="Virology">
        <title>Sequence and annotation of the 369-kb NY-2A and the 345-kb AR158 viruses that infect Chlorella NC64A.</title>
        <authorList>
            <person name="Fitzgerald L.A."/>
            <person name="Graves M.V."/>
            <person name="Li X."/>
            <person name="Feldblyum T."/>
            <person name="Nierman W.C."/>
            <person name="Van Etten J.L."/>
        </authorList>
    </citation>
    <scope>NUCLEOTIDE SEQUENCE [LARGE SCALE GENOMIC DNA]</scope>
    <source>
        <strain evidence="1 2">NY-2A</strain>
    </source>
</reference>
<dbReference type="Gene3D" id="3.40.50.11660">
    <property type="entry name" value="Glycosyl transferase family 10, C-terminal domain"/>
    <property type="match status" value="1"/>
</dbReference>
<dbReference type="GeneID" id="5659443"/>
<evidence type="ECO:0000313" key="2">
    <source>
        <dbReference type="Proteomes" id="UP000202419"/>
    </source>
</evidence>
<gene>
    <name evidence="1" type="primary">B159R</name>
    <name evidence="1" type="ORF">NY2A_B159R</name>
</gene>
<evidence type="ECO:0000313" key="1">
    <source>
        <dbReference type="EMBL" id="ABT14558.1"/>
    </source>
</evidence>
<dbReference type="OrthoDB" id="250at10239"/>
<protein>
    <submittedName>
        <fullName evidence="1">Uncharacterized protein B159R</fullName>
    </submittedName>
</protein>
<sequence>MYYYIIVMTIVGITFGTEQYLGSAAVLRHSALTTGGFDEFRVFEKKDIEWLMDTYPNHFENSRGFGWWAWKPFLIRNVMNQLPDGDVVVYCDSTMYFERSIKPYIDHVEHNNPIILCRLGGWSDKKNDYRNRRWTKKTVFNTLGAGDTVSEEIQLNAAFQVYKNSPETRAFVDQYLQYCLNLDIINDEGRDGEIFDTRHDQSILSIMASEHPRVTFSRDVTQWGKQDPPCSISRPTGGAVELDALDENGVMYNLVNHHRRMMKIPKIAVITPTTGGKFLDACIKSVQSSTLPNIEHWIIVDGREYEGKVDMILEKYRHKHPVIKLALPNNIGSGGWNGHRVFGSIPWIINADYISYLDDDNIVEPKHFKDLVSSIISTPNAKWSYCLRKLIDNNGNLIGYDNCESLGGISHTVAGRGDYLIDTSCYMINRDLAISVSPAWNARFRDPDGRPEPDRELCKCLLSSAPYGVVRKHSLNYRIGSTGLSVTNNFFVQGNSIFGYDFEKYEDIYVFHFSEKATADFMEARRQYKTRSYVLDEWQMTLLKGLDGMNGGRYNLINGYTNFPNIPDKATVLINLCNPGDLPMEFFKERVDLHRIVYTLESPNVRHQGQWNSNWLMQHFDVVLTYFKPIIDNENISTVFTPHNTHHGDLDDPLDATSLLRPNKGIGKSAGMVLERRPYLFETRDYSINGVHMRCLDYLREDLVRGLEDVTVFGINWDEVADGEKIKLGHAKHRNHDENSSIDLKSNFVFDIIVENCDAEWYVSEKFYDALGAGCIPLYYGNMYDELGDLIPEGEVYFDLKKRNITTGKQLQELLDMLSDERVEEMRKNVIDYREKVLRLVGTKMFAKKVEEAIQLVKKTKKDIRLL</sequence>
<dbReference type="CAZy" id="GT2">
    <property type="family name" value="Glycosyltransferase Family 2"/>
</dbReference>
<dbReference type="CDD" id="cd00761">
    <property type="entry name" value="Glyco_tranf_GTA_type"/>
    <property type="match status" value="1"/>
</dbReference>
<name>A7IW34_PBCVN</name>
<organism evidence="1 2">
    <name type="scientific">Paramecium bursaria Chlorella virus NY2A</name>
    <name type="common">PBCV-NY2A</name>
    <dbReference type="NCBI Taxonomy" id="46021"/>
    <lineage>
        <taxon>Viruses</taxon>
        <taxon>Varidnaviria</taxon>
        <taxon>Bamfordvirae</taxon>
        <taxon>Nucleocytoviricota</taxon>
        <taxon>Megaviricetes</taxon>
        <taxon>Algavirales</taxon>
        <taxon>Phycodnaviridae</taxon>
        <taxon>Chlorovirus</taxon>
        <taxon>Chlorovirus americanus</taxon>
    </lineage>
</organism>
<dbReference type="KEGG" id="vg:5659443"/>
<accession>A7IW34</accession>